<keyword evidence="5" id="KW-1133">Transmembrane helix</keyword>
<dbReference type="EMBL" id="LWDE02000513">
    <property type="protein sequence ID" value="KAE8247113.1"/>
    <property type="molecule type" value="Genomic_DNA"/>
</dbReference>
<dbReference type="GO" id="GO:0005576">
    <property type="term" value="C:extracellular region"/>
    <property type="evidence" value="ECO:0007669"/>
    <property type="project" value="TreeGrafter"/>
</dbReference>
<reference evidence="7" key="2">
    <citation type="journal article" date="2019" name="IMA Fungus">
        <title>Genome sequencing and comparison of five Tilletia species to identify candidate genes for the detection of regulated species infecting wheat.</title>
        <authorList>
            <person name="Nguyen H.D.T."/>
            <person name="Sultana T."/>
            <person name="Kesanakurti P."/>
            <person name="Hambleton S."/>
        </authorList>
    </citation>
    <scope>NUCLEOTIDE SEQUENCE</scope>
    <source>
        <strain evidence="7">DAOMC 236426</strain>
    </source>
</reference>
<dbReference type="Gene3D" id="3.20.20.80">
    <property type="entry name" value="Glycosidases"/>
    <property type="match status" value="1"/>
</dbReference>
<keyword evidence="2 4" id="KW-0378">Hydrolase</keyword>
<keyword evidence="5" id="KW-0472">Membrane</keyword>
<comment type="caution">
    <text evidence="7">The sequence shown here is derived from an EMBL/GenBank/DDBJ whole genome shotgun (WGS) entry which is preliminary data.</text>
</comment>
<evidence type="ECO:0000313" key="7">
    <source>
        <dbReference type="EMBL" id="KAE8247113.1"/>
    </source>
</evidence>
<dbReference type="InterPro" id="IPR001547">
    <property type="entry name" value="Glyco_hydro_5"/>
</dbReference>
<proteinExistence type="inferred from homology"/>
<dbReference type="GO" id="GO:0009251">
    <property type="term" value="P:glucan catabolic process"/>
    <property type="evidence" value="ECO:0007669"/>
    <property type="project" value="TreeGrafter"/>
</dbReference>
<dbReference type="SUPFAM" id="SSF51445">
    <property type="entry name" value="(Trans)glycosidases"/>
    <property type="match status" value="1"/>
</dbReference>
<dbReference type="PANTHER" id="PTHR31297">
    <property type="entry name" value="GLUCAN ENDO-1,6-BETA-GLUCOSIDASE B"/>
    <property type="match status" value="1"/>
</dbReference>
<evidence type="ECO:0000256" key="3">
    <source>
        <dbReference type="ARBA" id="ARBA00023295"/>
    </source>
</evidence>
<dbReference type="InterPro" id="IPR050386">
    <property type="entry name" value="Glycosyl_hydrolase_5"/>
</dbReference>
<dbReference type="GO" id="GO:0009986">
    <property type="term" value="C:cell surface"/>
    <property type="evidence" value="ECO:0007669"/>
    <property type="project" value="TreeGrafter"/>
</dbReference>
<dbReference type="Proteomes" id="UP000077684">
    <property type="component" value="Unassembled WGS sequence"/>
</dbReference>
<dbReference type="GO" id="GO:0008422">
    <property type="term" value="F:beta-glucosidase activity"/>
    <property type="evidence" value="ECO:0007669"/>
    <property type="project" value="TreeGrafter"/>
</dbReference>
<evidence type="ECO:0000259" key="6">
    <source>
        <dbReference type="Pfam" id="PF00150"/>
    </source>
</evidence>
<evidence type="ECO:0000256" key="2">
    <source>
        <dbReference type="ARBA" id="ARBA00022801"/>
    </source>
</evidence>
<dbReference type="Pfam" id="PF00150">
    <property type="entry name" value="Cellulase"/>
    <property type="match status" value="1"/>
</dbReference>
<comment type="similarity">
    <text evidence="1 4">Belongs to the glycosyl hydrolase 5 (cellulase A) family.</text>
</comment>
<keyword evidence="5" id="KW-0812">Transmembrane</keyword>
<feature type="domain" description="Glycoside hydrolase family 5" evidence="6">
    <location>
        <begin position="169"/>
        <end position="416"/>
    </location>
</feature>
<sequence>MRRYRFILSAYPPRSFPPLLPSNPFPSFQAGPFSQERRNRLISSSRSSSAQDLIMRNVGFGIISAFAALATTALASSRGPLDMAKMHRVRYNALQGILDGELAERGPTYVELSKRAFNFGTTKVRGVNLGGWLVAEPFITPSLFSAVDSRVVDEWTFGQYVPDAESRLQKHWATWITETTFKEIAAVGYLNMVRIPIGYWAVETSKGEPYVTSNQLQYLTKAVGWAKKYGLKVMIDLHGVPGSQNGFDNSGQRLNGNTVYWNANSTNAARSKAVLVKIAKLYANDAYRNTVVAIELLNEPASFKSTPNSNAPDLLTYYRTFANDAYYAMRYNTASEYNSDLTVALHDAFQNLSYWNGAFQPPTYQNVLLDTHRYTMFSPGQNGLSRKQRLQSFCYLRSEFKNSQKNLYTIIGEWTVAPNDCTKWLNGRGRGSRYEGNYQGEPRTGSCYDKTYDASRFSAEYKSLLKAMFDTQTKLYEETTSGWIMWSWSTESSPEWSFKEGLKGGWIPKGSIGPRSSAYC</sequence>
<evidence type="ECO:0000256" key="1">
    <source>
        <dbReference type="ARBA" id="ARBA00005641"/>
    </source>
</evidence>
<name>A0A8X7MRU6_9BASI</name>
<gene>
    <name evidence="7" type="ORF">A4X06_0g4688</name>
</gene>
<dbReference type="AlphaFoldDB" id="A0A8X7MRU6"/>
<dbReference type="PANTHER" id="PTHR31297:SF42">
    <property type="entry name" value="GLYCOSIDE HYDROLASE FAMILY 5 DOMAIN-CONTAINING PROTEIN"/>
    <property type="match status" value="1"/>
</dbReference>
<reference evidence="7" key="1">
    <citation type="submission" date="2016-04" db="EMBL/GenBank/DDBJ databases">
        <authorList>
            <person name="Nguyen H.D."/>
            <person name="Samba Siva P."/>
            <person name="Cullis J."/>
            <person name="Levesque C.A."/>
            <person name="Hambleton S."/>
        </authorList>
    </citation>
    <scope>NUCLEOTIDE SEQUENCE</scope>
    <source>
        <strain evidence="7">DAOMC 236426</strain>
    </source>
</reference>
<evidence type="ECO:0000256" key="4">
    <source>
        <dbReference type="RuleBase" id="RU361153"/>
    </source>
</evidence>
<organism evidence="7 8">
    <name type="scientific">Tilletia controversa</name>
    <name type="common">dwarf bunt fungus</name>
    <dbReference type="NCBI Taxonomy" id="13291"/>
    <lineage>
        <taxon>Eukaryota</taxon>
        <taxon>Fungi</taxon>
        <taxon>Dikarya</taxon>
        <taxon>Basidiomycota</taxon>
        <taxon>Ustilaginomycotina</taxon>
        <taxon>Exobasidiomycetes</taxon>
        <taxon>Tilletiales</taxon>
        <taxon>Tilletiaceae</taxon>
        <taxon>Tilletia</taxon>
    </lineage>
</organism>
<evidence type="ECO:0000256" key="5">
    <source>
        <dbReference type="SAM" id="Phobius"/>
    </source>
</evidence>
<protein>
    <recommendedName>
        <fullName evidence="6">Glycoside hydrolase family 5 domain-containing protein</fullName>
    </recommendedName>
</protein>
<keyword evidence="8" id="KW-1185">Reference proteome</keyword>
<feature type="transmembrane region" description="Helical" evidence="5">
    <location>
        <begin position="53"/>
        <end position="75"/>
    </location>
</feature>
<keyword evidence="3 4" id="KW-0326">Glycosidase</keyword>
<dbReference type="InterPro" id="IPR017853">
    <property type="entry name" value="GH"/>
</dbReference>
<accession>A0A8X7MRU6</accession>
<evidence type="ECO:0000313" key="8">
    <source>
        <dbReference type="Proteomes" id="UP000077684"/>
    </source>
</evidence>